<evidence type="ECO:0000259" key="3">
    <source>
        <dbReference type="SMART" id="SM00062"/>
    </source>
</evidence>
<feature type="signal peptide" evidence="2">
    <location>
        <begin position="1"/>
        <end position="25"/>
    </location>
</feature>
<evidence type="ECO:0000313" key="5">
    <source>
        <dbReference type="Proteomes" id="UP001524642"/>
    </source>
</evidence>
<dbReference type="InterPro" id="IPR001638">
    <property type="entry name" value="Solute-binding_3/MltF_N"/>
</dbReference>
<feature type="chain" id="PRO_5045484627" evidence="2">
    <location>
        <begin position="26"/>
        <end position="283"/>
    </location>
</feature>
<accession>A0ABT1XD82</accession>
<dbReference type="SUPFAM" id="SSF53850">
    <property type="entry name" value="Periplasmic binding protein-like II"/>
    <property type="match status" value="1"/>
</dbReference>
<organism evidence="4 5">
    <name type="scientific">Roseomonas populi</name>
    <dbReference type="NCBI Taxonomy" id="3121582"/>
    <lineage>
        <taxon>Bacteria</taxon>
        <taxon>Pseudomonadati</taxon>
        <taxon>Pseudomonadota</taxon>
        <taxon>Alphaproteobacteria</taxon>
        <taxon>Acetobacterales</taxon>
        <taxon>Roseomonadaceae</taxon>
        <taxon>Roseomonas</taxon>
    </lineage>
</organism>
<dbReference type="RefSeq" id="WP_257719336.1">
    <property type="nucleotide sequence ID" value="NZ_JANJOU010000039.1"/>
</dbReference>
<evidence type="ECO:0000256" key="1">
    <source>
        <dbReference type="ARBA" id="ARBA00022729"/>
    </source>
</evidence>
<keyword evidence="5" id="KW-1185">Reference proteome</keyword>
<dbReference type="PANTHER" id="PTHR35936:SF19">
    <property type="entry name" value="AMINO-ACID-BINDING PROTEIN YXEM-RELATED"/>
    <property type="match status" value="1"/>
</dbReference>
<protein>
    <submittedName>
        <fullName evidence="4">Transporter substrate-binding domain-containing protein</fullName>
    </submittedName>
</protein>
<dbReference type="Gene3D" id="3.40.190.10">
    <property type="entry name" value="Periplasmic binding protein-like II"/>
    <property type="match status" value="2"/>
</dbReference>
<name>A0ABT1XD82_9PROT</name>
<evidence type="ECO:0000256" key="2">
    <source>
        <dbReference type="SAM" id="SignalP"/>
    </source>
</evidence>
<gene>
    <name evidence="4" type="ORF">NRP21_26915</name>
</gene>
<dbReference type="PANTHER" id="PTHR35936">
    <property type="entry name" value="MEMBRANE-BOUND LYTIC MUREIN TRANSGLYCOSYLASE F"/>
    <property type="match status" value="1"/>
</dbReference>
<reference evidence="4 5" key="1">
    <citation type="submission" date="2022-06" db="EMBL/GenBank/DDBJ databases">
        <title>Roseomonas CN29.</title>
        <authorList>
            <person name="Cheng Y."/>
            <person name="He X."/>
        </authorList>
    </citation>
    <scope>NUCLEOTIDE SEQUENCE [LARGE SCALE GENOMIC DNA]</scope>
    <source>
        <strain evidence="4 5">CN29</strain>
    </source>
</reference>
<keyword evidence="1 2" id="KW-0732">Signal</keyword>
<dbReference type="EMBL" id="JANJOU010000039">
    <property type="protein sequence ID" value="MCR0985689.1"/>
    <property type="molecule type" value="Genomic_DNA"/>
</dbReference>
<comment type="caution">
    <text evidence="4">The sequence shown here is derived from an EMBL/GenBank/DDBJ whole genome shotgun (WGS) entry which is preliminary data.</text>
</comment>
<sequence>MRVLPKRLFQIVLVSLLVAGGTAQAQNQPLRTAVDANFPPHAFTRLDGKLDGFQIDLGTELGRRLGREVQVDGTNFAGLIPALNAGRYDFILAPVTATTERAENLFLTEGYLFTAYQFGIRRGSAPITGVGDLRGKIIAVNKGSAYDGWTRENAERYGFTPLVLDTFTDATLAVVQNRAYAQLGGNTTIRYAAQRNRQFTADLVLRDTRAHWSLVARRGDTAMREMLENALECMKLDGTLAKLSEKWFGTAPEADDAERVAFPGYGVPGLPGYDPAPHTPRCN</sequence>
<dbReference type="Pfam" id="PF00497">
    <property type="entry name" value="SBP_bac_3"/>
    <property type="match status" value="1"/>
</dbReference>
<dbReference type="Proteomes" id="UP001524642">
    <property type="component" value="Unassembled WGS sequence"/>
</dbReference>
<dbReference type="SMART" id="SM00062">
    <property type="entry name" value="PBPb"/>
    <property type="match status" value="1"/>
</dbReference>
<evidence type="ECO:0000313" key="4">
    <source>
        <dbReference type="EMBL" id="MCR0985689.1"/>
    </source>
</evidence>
<proteinExistence type="predicted"/>
<feature type="domain" description="Solute-binding protein family 3/N-terminal" evidence="3">
    <location>
        <begin position="29"/>
        <end position="251"/>
    </location>
</feature>